<dbReference type="EMBL" id="MN739858">
    <property type="protein sequence ID" value="QHT74801.1"/>
    <property type="molecule type" value="Genomic_DNA"/>
</dbReference>
<reference evidence="1" key="1">
    <citation type="journal article" date="2020" name="Nature">
        <title>Giant virus diversity and host interactions through global metagenomics.</title>
        <authorList>
            <person name="Schulz F."/>
            <person name="Roux S."/>
            <person name="Paez-Espino D."/>
            <person name="Jungbluth S."/>
            <person name="Walsh D.A."/>
            <person name="Denef V.J."/>
            <person name="McMahon K.D."/>
            <person name="Konstantinidis K.T."/>
            <person name="Eloe-Fadrosh E.A."/>
            <person name="Kyrpides N.C."/>
            <person name="Woyke T."/>
        </authorList>
    </citation>
    <scope>NUCLEOTIDE SEQUENCE</scope>
    <source>
        <strain evidence="1">GVMAG-M-3300023179-62</strain>
    </source>
</reference>
<organism evidence="1">
    <name type="scientific">viral metagenome</name>
    <dbReference type="NCBI Taxonomy" id="1070528"/>
    <lineage>
        <taxon>unclassified sequences</taxon>
        <taxon>metagenomes</taxon>
        <taxon>organismal metagenomes</taxon>
    </lineage>
</organism>
<name>A0A6C0H2M1_9ZZZZ</name>
<dbReference type="AlphaFoldDB" id="A0A6C0H2M1"/>
<evidence type="ECO:0000313" key="1">
    <source>
        <dbReference type="EMBL" id="QHT74801.1"/>
    </source>
</evidence>
<sequence>MLYLCMTEFKVGKNVFICHGKAIPKDIAERAPRYSCTSRSNNCRMVSWVERADLPHRCNVDSCILHRVYLTDRIWKIGLKLVFYEECKRFLKTKFPTDIVQYILEKCFDRKQIKINS</sequence>
<protein>
    <submittedName>
        <fullName evidence="1">Uncharacterized protein</fullName>
    </submittedName>
</protein>
<accession>A0A6C0H2M1</accession>
<proteinExistence type="predicted"/>